<accession>A0A0D3IBN4</accession>
<reference evidence="4" key="2">
    <citation type="submission" date="2024-10" db="UniProtKB">
        <authorList>
            <consortium name="EnsemblProtists"/>
        </authorList>
    </citation>
    <scope>IDENTIFICATION</scope>
</reference>
<dbReference type="InterPro" id="IPR026057">
    <property type="entry name" value="TBL_C"/>
</dbReference>
<dbReference type="AlphaFoldDB" id="A0A0D3IBN4"/>
<dbReference type="InterPro" id="IPR029962">
    <property type="entry name" value="TBL"/>
</dbReference>
<feature type="domain" description="Trichome birefringence-like C-terminal" evidence="3">
    <location>
        <begin position="538"/>
        <end position="593"/>
    </location>
</feature>
<proteinExistence type="inferred from homology"/>
<protein>
    <recommendedName>
        <fullName evidence="3">Trichome birefringence-like C-terminal domain-containing protein</fullName>
    </recommendedName>
</protein>
<dbReference type="KEGG" id="ehx:EMIHUDRAFT_106031"/>
<dbReference type="GO" id="GO:0005794">
    <property type="term" value="C:Golgi apparatus"/>
    <property type="evidence" value="ECO:0007669"/>
    <property type="project" value="TreeGrafter"/>
</dbReference>
<feature type="region of interest" description="Disordered" evidence="2">
    <location>
        <begin position="18"/>
        <end position="48"/>
    </location>
</feature>
<evidence type="ECO:0000313" key="5">
    <source>
        <dbReference type="Proteomes" id="UP000013827"/>
    </source>
</evidence>
<dbReference type="PANTHER" id="PTHR32285:SF48">
    <property type="entry name" value="PROTEIN TRICHOME BIREFRINGENCE-LIKE 19"/>
    <property type="match status" value="1"/>
</dbReference>
<dbReference type="PANTHER" id="PTHR32285">
    <property type="entry name" value="PROTEIN TRICHOME BIREFRINGENCE-LIKE 9-RELATED"/>
    <property type="match status" value="1"/>
</dbReference>
<feature type="compositionally biased region" description="Polar residues" evidence="2">
    <location>
        <begin position="615"/>
        <end position="628"/>
    </location>
</feature>
<keyword evidence="5" id="KW-1185">Reference proteome</keyword>
<evidence type="ECO:0000313" key="4">
    <source>
        <dbReference type="EnsemblProtists" id="EOD08669"/>
    </source>
</evidence>
<dbReference type="HOGENOM" id="CLU_435772_0_0_1"/>
<evidence type="ECO:0000256" key="1">
    <source>
        <dbReference type="ARBA" id="ARBA00007727"/>
    </source>
</evidence>
<dbReference type="Pfam" id="PF13839">
    <property type="entry name" value="PC-Esterase"/>
    <property type="match status" value="1"/>
</dbReference>
<name>A0A0D3IBN4_EMIH1</name>
<dbReference type="RefSeq" id="XP_005761098.1">
    <property type="nucleotide sequence ID" value="XM_005761041.1"/>
</dbReference>
<dbReference type="PaxDb" id="2903-EOD08669"/>
<sequence>MVRWVHTHVFEDSLHPSWSERASSGAHANLSDSRAAGRRAPRGSGSGGLRCARVLRTNLPAHGSLQLRAAGPMRHGPMVVSMRVHLPTAAGCAACSRAGCLQRPGWRCGGDACLSLRRSGQREQAARFAPLCAFGDVGHGWSRISAGAGLFAGGRAGDGFDEIVLLAGARPVILSLDDVMLTSSAPPPPLLPFPPPLPPPAAPARGWCSYLSSEHARAGGAALPLCAMDGDHLQGRWLRNCDPAAIRRPERYAYGSPLPRTNGSWDYRLCSRMGYAQRARTREALAWSWVPDQCALRQVDGAEFGAWLAGRRLLFWGDSLSGQAFYSLLFSLGAEVERVADLPPEPAALDAFLDGRTGGPLCSYGGVGDEGGALTAAALRSGGTLVKVLGHAPMVDELRRPLSAPWAWWEPLLRRADIVVANVGHHYRALDGRYARYGAMVRAALARFDARMPPHAHLVFRTSNIGHLGCERAAAPLPSRAAAWSALGGWEWSAPPFQPEYFGQARAGVADVYDWRAPPSHESLWATLAASAAGGGLRGRIALLNVSHLDLRADGHVADAMGLHADASKAAKPPDCLHYCLPGPADAWAHAIYNLLLNNPRYRRRRSRTERPTSGSCSPPRQCNGSGL</sequence>
<dbReference type="GO" id="GO:0016413">
    <property type="term" value="F:O-acetyltransferase activity"/>
    <property type="evidence" value="ECO:0007669"/>
    <property type="project" value="InterPro"/>
</dbReference>
<reference evidence="5" key="1">
    <citation type="journal article" date="2013" name="Nature">
        <title>Pan genome of the phytoplankton Emiliania underpins its global distribution.</title>
        <authorList>
            <person name="Read B.A."/>
            <person name="Kegel J."/>
            <person name="Klute M.J."/>
            <person name="Kuo A."/>
            <person name="Lefebvre S.C."/>
            <person name="Maumus F."/>
            <person name="Mayer C."/>
            <person name="Miller J."/>
            <person name="Monier A."/>
            <person name="Salamov A."/>
            <person name="Young J."/>
            <person name="Aguilar M."/>
            <person name="Claverie J.M."/>
            <person name="Frickenhaus S."/>
            <person name="Gonzalez K."/>
            <person name="Herman E.K."/>
            <person name="Lin Y.C."/>
            <person name="Napier J."/>
            <person name="Ogata H."/>
            <person name="Sarno A.F."/>
            <person name="Shmutz J."/>
            <person name="Schroeder D."/>
            <person name="de Vargas C."/>
            <person name="Verret F."/>
            <person name="von Dassow P."/>
            <person name="Valentin K."/>
            <person name="Van de Peer Y."/>
            <person name="Wheeler G."/>
            <person name="Dacks J.B."/>
            <person name="Delwiche C.F."/>
            <person name="Dyhrman S.T."/>
            <person name="Glockner G."/>
            <person name="John U."/>
            <person name="Richards T."/>
            <person name="Worden A.Z."/>
            <person name="Zhang X."/>
            <person name="Grigoriev I.V."/>
            <person name="Allen A.E."/>
            <person name="Bidle K."/>
            <person name="Borodovsky M."/>
            <person name="Bowler C."/>
            <person name="Brownlee C."/>
            <person name="Cock J.M."/>
            <person name="Elias M."/>
            <person name="Gladyshev V.N."/>
            <person name="Groth M."/>
            <person name="Guda C."/>
            <person name="Hadaegh A."/>
            <person name="Iglesias-Rodriguez M.D."/>
            <person name="Jenkins J."/>
            <person name="Jones B.M."/>
            <person name="Lawson T."/>
            <person name="Leese F."/>
            <person name="Lindquist E."/>
            <person name="Lobanov A."/>
            <person name="Lomsadze A."/>
            <person name="Malik S.B."/>
            <person name="Marsh M.E."/>
            <person name="Mackinder L."/>
            <person name="Mock T."/>
            <person name="Mueller-Roeber B."/>
            <person name="Pagarete A."/>
            <person name="Parker M."/>
            <person name="Probert I."/>
            <person name="Quesneville H."/>
            <person name="Raines C."/>
            <person name="Rensing S.A."/>
            <person name="Riano-Pachon D.M."/>
            <person name="Richier S."/>
            <person name="Rokitta S."/>
            <person name="Shiraiwa Y."/>
            <person name="Soanes D.M."/>
            <person name="van der Giezen M."/>
            <person name="Wahlund T.M."/>
            <person name="Williams B."/>
            <person name="Wilson W."/>
            <person name="Wolfe G."/>
            <person name="Wurch L.L."/>
        </authorList>
    </citation>
    <scope>NUCLEOTIDE SEQUENCE</scope>
</reference>
<dbReference type="Proteomes" id="UP000013827">
    <property type="component" value="Unassembled WGS sequence"/>
</dbReference>
<comment type="similarity">
    <text evidence="1">Belongs to the PC-esterase family. TBL subfamily.</text>
</comment>
<evidence type="ECO:0000259" key="3">
    <source>
        <dbReference type="Pfam" id="PF13839"/>
    </source>
</evidence>
<organism evidence="4 5">
    <name type="scientific">Emiliania huxleyi (strain CCMP1516)</name>
    <dbReference type="NCBI Taxonomy" id="280463"/>
    <lineage>
        <taxon>Eukaryota</taxon>
        <taxon>Haptista</taxon>
        <taxon>Haptophyta</taxon>
        <taxon>Prymnesiophyceae</taxon>
        <taxon>Isochrysidales</taxon>
        <taxon>Noelaerhabdaceae</taxon>
        <taxon>Emiliania</taxon>
    </lineage>
</organism>
<evidence type="ECO:0000256" key="2">
    <source>
        <dbReference type="SAM" id="MobiDB-lite"/>
    </source>
</evidence>
<dbReference type="GeneID" id="17254676"/>
<dbReference type="EnsemblProtists" id="EOD08669">
    <property type="protein sequence ID" value="EOD08669"/>
    <property type="gene ID" value="EMIHUDRAFT_106031"/>
</dbReference>
<feature type="region of interest" description="Disordered" evidence="2">
    <location>
        <begin position="604"/>
        <end position="628"/>
    </location>
</feature>